<keyword evidence="4" id="KW-1185">Reference proteome</keyword>
<feature type="domain" description="DUF8004" evidence="2">
    <location>
        <begin position="282"/>
        <end position="372"/>
    </location>
</feature>
<dbReference type="InterPro" id="IPR058317">
    <property type="entry name" value="DUF8004"/>
</dbReference>
<evidence type="ECO:0000256" key="1">
    <source>
        <dbReference type="SAM" id="MobiDB-lite"/>
    </source>
</evidence>
<name>A0A9X0ANH7_9HELO</name>
<feature type="compositionally biased region" description="Low complexity" evidence="1">
    <location>
        <begin position="750"/>
        <end position="761"/>
    </location>
</feature>
<dbReference type="PANTHER" id="PTHR39601:SF1">
    <property type="entry name" value="CHORIOGENIN HMINOR"/>
    <property type="match status" value="1"/>
</dbReference>
<feature type="region of interest" description="Disordered" evidence="1">
    <location>
        <begin position="728"/>
        <end position="805"/>
    </location>
</feature>
<gene>
    <name evidence="3" type="ORF">OCU04_006265</name>
</gene>
<dbReference type="Proteomes" id="UP001152300">
    <property type="component" value="Unassembled WGS sequence"/>
</dbReference>
<reference evidence="3" key="1">
    <citation type="submission" date="2022-11" db="EMBL/GenBank/DDBJ databases">
        <title>Genome Resource of Sclerotinia nivalis Strain SnTB1, a Plant Pathogen Isolated from American Ginseng.</title>
        <authorList>
            <person name="Fan S."/>
        </authorList>
    </citation>
    <scope>NUCLEOTIDE SEQUENCE</scope>
    <source>
        <strain evidence="3">SnTB1</strain>
    </source>
</reference>
<sequence length="900" mass="101180">MIHLIYFPAFFKPLESKNFQGLSAVPLIDLFKPLKIAFVIWAGDLERIIINMAFPIDSIPSVSSRPVPSKHDRKMHAMTSIKEEYTYMDNSSTSPKENWPLGLETNTHRRNKSSTNMLTTNDMGIKKWEGKARRSTLWDDLRRDPELWYPEGDCLVYLYGRGQSMRGPAFRVPLSALIDAKCQPLLDTFMPKDTNGLPTSDANEVFDEYFAGASGTTDYVELYIPAPTMAERGEAFLYHTATRNFFAWVFKKSLVGPDLGSALVGLLNSMSQFRAANVNNVDDIVAYIEGEGYADMRNAPDHALGIMYFAEHFHFKDMWIDALAHCAGMCERLHNSPGFESLSRQDRAFISRARLEMDLRLDTCGKMLSGFLTEELSDAYLQLSSDAQIHLERFRAFLQRYYTAKLGSYPSLASRSGSGAFSKSLFKQMRSEFQKLYEFLADSSETIAKPTSTSKEELDVLHAVTAFNARFKIEPLPHSLPLLPDDNAKPSTKPLSKRLTFTAKMFPKSDKTHNEPRLGPMTALDKATNRQKQHLTDCTLVRAYLGFEKECAGPVNSRMVTAENISQVEGRKIRWVLIYSSLQILIQATDIPDQVRATQNVAYNISIRTGGCPPWNDRRSCYNLIRTQSAQANKDYRNSLIRSNPCNSGQTPIDVIAAFSEYLAQKTQFELSRRKESAADATLPIKNIIAKAYASGALPIMPELQHPIPRRNTHHEILIEGSGHGLEYSFADDSRTEGMEEEQSIHRKQSSATTSTNDASSEWSRSSHDPDGTNLESFDADFPSTSGSLTSDDRRDSVSSTYSEAESWEQPFAFERLQKPRPISTYSVSIYDEDMNLGESFPGPVFSPTISGKRHTEPPPLFITKPTQKRVSILSQKLDKHASVGSMIVMNEELSAYLRG</sequence>
<protein>
    <recommendedName>
        <fullName evidence="2">DUF8004 domain-containing protein</fullName>
    </recommendedName>
</protein>
<proteinExistence type="predicted"/>
<accession>A0A9X0ANH7</accession>
<comment type="caution">
    <text evidence="3">The sequence shown here is derived from an EMBL/GenBank/DDBJ whole genome shotgun (WGS) entry which is preliminary data.</text>
</comment>
<organism evidence="3 4">
    <name type="scientific">Sclerotinia nivalis</name>
    <dbReference type="NCBI Taxonomy" id="352851"/>
    <lineage>
        <taxon>Eukaryota</taxon>
        <taxon>Fungi</taxon>
        <taxon>Dikarya</taxon>
        <taxon>Ascomycota</taxon>
        <taxon>Pezizomycotina</taxon>
        <taxon>Leotiomycetes</taxon>
        <taxon>Helotiales</taxon>
        <taxon>Sclerotiniaceae</taxon>
        <taxon>Sclerotinia</taxon>
    </lineage>
</organism>
<evidence type="ECO:0000259" key="2">
    <source>
        <dbReference type="Pfam" id="PF26013"/>
    </source>
</evidence>
<dbReference type="EMBL" id="JAPEIS010000006">
    <property type="protein sequence ID" value="KAJ8065588.1"/>
    <property type="molecule type" value="Genomic_DNA"/>
</dbReference>
<evidence type="ECO:0000313" key="4">
    <source>
        <dbReference type="Proteomes" id="UP001152300"/>
    </source>
</evidence>
<evidence type="ECO:0000313" key="3">
    <source>
        <dbReference type="EMBL" id="KAJ8065588.1"/>
    </source>
</evidence>
<dbReference type="PANTHER" id="PTHR39601">
    <property type="entry name" value="CHORIOGENIN HMINOR"/>
    <property type="match status" value="1"/>
</dbReference>
<dbReference type="OrthoDB" id="4114825at2759"/>
<dbReference type="AlphaFoldDB" id="A0A9X0ANH7"/>
<dbReference type="Pfam" id="PF26013">
    <property type="entry name" value="DUF8004"/>
    <property type="match status" value="1"/>
</dbReference>